<dbReference type="EMBL" id="BPVZ01000047">
    <property type="protein sequence ID" value="GKV17315.1"/>
    <property type="molecule type" value="Genomic_DNA"/>
</dbReference>
<keyword evidence="5" id="KW-0812">Transmembrane</keyword>
<evidence type="ECO:0000256" key="11">
    <source>
        <dbReference type="ARBA" id="ARBA00023136"/>
    </source>
</evidence>
<evidence type="ECO:0000256" key="9">
    <source>
        <dbReference type="ARBA" id="ARBA00023004"/>
    </source>
</evidence>
<dbReference type="GO" id="GO:0004497">
    <property type="term" value="F:monooxygenase activity"/>
    <property type="evidence" value="ECO:0007669"/>
    <property type="project" value="UniProtKB-KW"/>
</dbReference>
<keyword evidence="8" id="KW-0560">Oxidoreductase</keyword>
<dbReference type="PANTHER" id="PTHR47955:SF22">
    <property type="entry name" value="CYTOCHROME P450 83B1-LIKE"/>
    <property type="match status" value="1"/>
</dbReference>
<dbReference type="GO" id="GO:0046872">
    <property type="term" value="F:metal ion binding"/>
    <property type="evidence" value="ECO:0007669"/>
    <property type="project" value="UniProtKB-KW"/>
</dbReference>
<evidence type="ECO:0000256" key="1">
    <source>
        <dbReference type="ARBA" id="ARBA00001971"/>
    </source>
</evidence>
<reference evidence="12 13" key="1">
    <citation type="journal article" date="2021" name="Commun. Biol.">
        <title>The genome of Shorea leprosula (Dipterocarpaceae) highlights the ecological relevance of drought in aseasonal tropical rainforests.</title>
        <authorList>
            <person name="Ng K.K.S."/>
            <person name="Kobayashi M.J."/>
            <person name="Fawcett J.A."/>
            <person name="Hatakeyama M."/>
            <person name="Paape T."/>
            <person name="Ng C.H."/>
            <person name="Ang C.C."/>
            <person name="Tnah L.H."/>
            <person name="Lee C.T."/>
            <person name="Nishiyama T."/>
            <person name="Sese J."/>
            <person name="O'Brien M.J."/>
            <person name="Copetti D."/>
            <person name="Mohd Noor M.I."/>
            <person name="Ong R.C."/>
            <person name="Putra M."/>
            <person name="Sireger I.Z."/>
            <person name="Indrioko S."/>
            <person name="Kosugi Y."/>
            <person name="Izuno A."/>
            <person name="Isagi Y."/>
            <person name="Lee S.L."/>
            <person name="Shimizu K.K."/>
        </authorList>
    </citation>
    <scope>NUCLEOTIDE SEQUENCE [LARGE SCALE GENOMIC DNA]</scope>
    <source>
        <strain evidence="12">214</strain>
    </source>
</reference>
<protein>
    <submittedName>
        <fullName evidence="12">Uncharacterized protein</fullName>
    </submittedName>
</protein>
<evidence type="ECO:0000256" key="10">
    <source>
        <dbReference type="ARBA" id="ARBA00023033"/>
    </source>
</evidence>
<keyword evidence="13" id="KW-1185">Reference proteome</keyword>
<evidence type="ECO:0000256" key="5">
    <source>
        <dbReference type="ARBA" id="ARBA00022692"/>
    </source>
</evidence>
<evidence type="ECO:0000256" key="6">
    <source>
        <dbReference type="ARBA" id="ARBA00022723"/>
    </source>
</evidence>
<keyword evidence="4" id="KW-0349">Heme</keyword>
<evidence type="ECO:0000256" key="2">
    <source>
        <dbReference type="ARBA" id="ARBA00004167"/>
    </source>
</evidence>
<keyword evidence="6" id="KW-0479">Metal-binding</keyword>
<comment type="similarity">
    <text evidence="3">Belongs to the cytochrome P450 family.</text>
</comment>
<evidence type="ECO:0000256" key="8">
    <source>
        <dbReference type="ARBA" id="ARBA00023002"/>
    </source>
</evidence>
<dbReference type="PANTHER" id="PTHR47955">
    <property type="entry name" value="CYTOCHROME P450 FAMILY 71 PROTEIN"/>
    <property type="match status" value="1"/>
</dbReference>
<accession>A0AAV5JYS5</accession>
<dbReference type="Proteomes" id="UP001054252">
    <property type="component" value="Unassembled WGS sequence"/>
</dbReference>
<keyword evidence="9" id="KW-0408">Iron</keyword>
<organism evidence="12 13">
    <name type="scientific">Rubroshorea leprosula</name>
    <dbReference type="NCBI Taxonomy" id="152421"/>
    <lineage>
        <taxon>Eukaryota</taxon>
        <taxon>Viridiplantae</taxon>
        <taxon>Streptophyta</taxon>
        <taxon>Embryophyta</taxon>
        <taxon>Tracheophyta</taxon>
        <taxon>Spermatophyta</taxon>
        <taxon>Magnoliopsida</taxon>
        <taxon>eudicotyledons</taxon>
        <taxon>Gunneridae</taxon>
        <taxon>Pentapetalae</taxon>
        <taxon>rosids</taxon>
        <taxon>malvids</taxon>
        <taxon>Malvales</taxon>
        <taxon>Dipterocarpaceae</taxon>
        <taxon>Rubroshorea</taxon>
    </lineage>
</organism>
<evidence type="ECO:0000256" key="4">
    <source>
        <dbReference type="ARBA" id="ARBA00022617"/>
    </source>
</evidence>
<keyword evidence="10" id="KW-0503">Monooxygenase</keyword>
<evidence type="ECO:0000256" key="7">
    <source>
        <dbReference type="ARBA" id="ARBA00022989"/>
    </source>
</evidence>
<evidence type="ECO:0000313" key="13">
    <source>
        <dbReference type="Proteomes" id="UP001054252"/>
    </source>
</evidence>
<gene>
    <name evidence="12" type="ORF">SLEP1_g27835</name>
</gene>
<proteinExistence type="inferred from homology"/>
<dbReference type="GO" id="GO:0016020">
    <property type="term" value="C:membrane"/>
    <property type="evidence" value="ECO:0007669"/>
    <property type="project" value="UniProtKB-SubCell"/>
</dbReference>
<name>A0AAV5JYS5_9ROSI</name>
<keyword evidence="7" id="KW-1133">Transmembrane helix</keyword>
<sequence>MAKEVLKTHEIDFCSRPALLGLQKLSYNGLDLAFTPYSSY</sequence>
<comment type="caution">
    <text evidence="12">The sequence shown here is derived from an EMBL/GenBank/DDBJ whole genome shotgun (WGS) entry which is preliminary data.</text>
</comment>
<comment type="subcellular location">
    <subcellularLocation>
        <location evidence="2">Membrane</location>
        <topology evidence="2">Single-pass membrane protein</topology>
    </subcellularLocation>
</comment>
<evidence type="ECO:0000256" key="3">
    <source>
        <dbReference type="ARBA" id="ARBA00010617"/>
    </source>
</evidence>
<dbReference type="AlphaFoldDB" id="A0AAV5JYS5"/>
<comment type="cofactor">
    <cofactor evidence="1">
        <name>heme</name>
        <dbReference type="ChEBI" id="CHEBI:30413"/>
    </cofactor>
</comment>
<evidence type="ECO:0000313" key="12">
    <source>
        <dbReference type="EMBL" id="GKV17315.1"/>
    </source>
</evidence>
<keyword evidence="11" id="KW-0472">Membrane</keyword>